<dbReference type="Gene3D" id="3.90.180.10">
    <property type="entry name" value="Medium-chain alcohol dehydrogenases, catalytic domain"/>
    <property type="match status" value="1"/>
</dbReference>
<dbReference type="PROSITE" id="PS00059">
    <property type="entry name" value="ADH_ZINC"/>
    <property type="match status" value="1"/>
</dbReference>
<evidence type="ECO:0000313" key="7">
    <source>
        <dbReference type="EMBL" id="TDA21113.1"/>
    </source>
</evidence>
<evidence type="ECO:0000256" key="4">
    <source>
        <dbReference type="RuleBase" id="RU361277"/>
    </source>
</evidence>
<dbReference type="PANTHER" id="PTHR43401:SF2">
    <property type="entry name" value="L-THREONINE 3-DEHYDROGENASE"/>
    <property type="match status" value="1"/>
</dbReference>
<evidence type="ECO:0000256" key="3">
    <source>
        <dbReference type="ARBA" id="ARBA00023002"/>
    </source>
</evidence>
<evidence type="ECO:0000256" key="1">
    <source>
        <dbReference type="ARBA" id="ARBA00022723"/>
    </source>
</evidence>
<comment type="cofactor">
    <cofactor evidence="4">
        <name>Zn(2+)</name>
        <dbReference type="ChEBI" id="CHEBI:29105"/>
    </cofactor>
</comment>
<keyword evidence="1 4" id="KW-0479">Metal-binding</keyword>
<evidence type="ECO:0000313" key="8">
    <source>
        <dbReference type="Proteomes" id="UP000295710"/>
    </source>
</evidence>
<dbReference type="InterPro" id="IPR050129">
    <property type="entry name" value="Zn_alcohol_dh"/>
</dbReference>
<organism evidence="7 8">
    <name type="scientific">Extibacter muris</name>
    <dbReference type="NCBI Taxonomy" id="1796622"/>
    <lineage>
        <taxon>Bacteria</taxon>
        <taxon>Bacillati</taxon>
        <taxon>Bacillota</taxon>
        <taxon>Clostridia</taxon>
        <taxon>Lachnospirales</taxon>
        <taxon>Lachnospiraceae</taxon>
        <taxon>Extibacter</taxon>
    </lineage>
</organism>
<evidence type="ECO:0000259" key="5">
    <source>
        <dbReference type="Pfam" id="PF00107"/>
    </source>
</evidence>
<comment type="caution">
    <text evidence="7">The sequence shown here is derived from an EMBL/GenBank/DDBJ whole genome shotgun (WGS) entry which is preliminary data.</text>
</comment>
<dbReference type="Pfam" id="PF08240">
    <property type="entry name" value="ADH_N"/>
    <property type="match status" value="1"/>
</dbReference>
<dbReference type="InterPro" id="IPR011032">
    <property type="entry name" value="GroES-like_sf"/>
</dbReference>
<dbReference type="InterPro" id="IPR036291">
    <property type="entry name" value="NAD(P)-bd_dom_sf"/>
</dbReference>
<feature type="domain" description="Alcohol dehydrogenase-like C-terminal" evidence="5">
    <location>
        <begin position="181"/>
        <end position="297"/>
    </location>
</feature>
<gene>
    <name evidence="7" type="ORF">E1963_13240</name>
</gene>
<dbReference type="GO" id="GO:0016491">
    <property type="term" value="F:oxidoreductase activity"/>
    <property type="evidence" value="ECO:0007669"/>
    <property type="project" value="UniProtKB-KW"/>
</dbReference>
<feature type="domain" description="Alcohol dehydrogenase-like N-terminal" evidence="6">
    <location>
        <begin position="29"/>
        <end position="119"/>
    </location>
</feature>
<dbReference type="Pfam" id="PF00107">
    <property type="entry name" value="ADH_zinc_N"/>
    <property type="match status" value="1"/>
</dbReference>
<accession>A0A4R4FEE4</accession>
<dbReference type="Proteomes" id="UP000295710">
    <property type="component" value="Unassembled WGS sequence"/>
</dbReference>
<keyword evidence="2 4" id="KW-0862">Zinc</keyword>
<dbReference type="SUPFAM" id="SSF51735">
    <property type="entry name" value="NAD(P)-binding Rossmann-fold domains"/>
    <property type="match status" value="1"/>
</dbReference>
<dbReference type="RefSeq" id="WP_132278722.1">
    <property type="nucleotide sequence ID" value="NZ_JAOBST010000018.1"/>
</dbReference>
<proteinExistence type="inferred from homology"/>
<dbReference type="SUPFAM" id="SSF50129">
    <property type="entry name" value="GroES-like"/>
    <property type="match status" value="1"/>
</dbReference>
<comment type="similarity">
    <text evidence="4">Belongs to the zinc-containing alcohol dehydrogenase family.</text>
</comment>
<dbReference type="GO" id="GO:0008270">
    <property type="term" value="F:zinc ion binding"/>
    <property type="evidence" value="ECO:0007669"/>
    <property type="project" value="InterPro"/>
</dbReference>
<dbReference type="PANTHER" id="PTHR43401">
    <property type="entry name" value="L-THREONINE 3-DEHYDROGENASE"/>
    <property type="match status" value="1"/>
</dbReference>
<dbReference type="InterPro" id="IPR013149">
    <property type="entry name" value="ADH-like_C"/>
</dbReference>
<protein>
    <recommendedName>
        <fullName evidence="9">Alcohol dehydrogenase</fullName>
    </recommendedName>
</protein>
<dbReference type="EMBL" id="SMMX01000011">
    <property type="protein sequence ID" value="TDA21113.1"/>
    <property type="molecule type" value="Genomic_DNA"/>
</dbReference>
<reference evidence="7 8" key="1">
    <citation type="journal article" date="2016" name="Nat. Microbiol.">
        <title>The Mouse Intestinal Bacterial Collection (miBC) provides host-specific insight into cultured diversity and functional potential of the gut microbiota.</title>
        <authorList>
            <person name="Lagkouvardos I."/>
            <person name="Pukall R."/>
            <person name="Abt B."/>
            <person name="Foesel B.U."/>
            <person name="Meier-Kolthoff J.P."/>
            <person name="Kumar N."/>
            <person name="Bresciani A."/>
            <person name="Martinez I."/>
            <person name="Just S."/>
            <person name="Ziegler C."/>
            <person name="Brugiroux S."/>
            <person name="Garzetti D."/>
            <person name="Wenning M."/>
            <person name="Bui T.P."/>
            <person name="Wang J."/>
            <person name="Hugenholtz F."/>
            <person name="Plugge C.M."/>
            <person name="Peterson D.A."/>
            <person name="Hornef M.W."/>
            <person name="Baines J.F."/>
            <person name="Smidt H."/>
            <person name="Walter J."/>
            <person name="Kristiansen K."/>
            <person name="Nielsen H.B."/>
            <person name="Haller D."/>
            <person name="Overmann J."/>
            <person name="Stecher B."/>
            <person name="Clavel T."/>
        </authorList>
    </citation>
    <scope>NUCLEOTIDE SEQUENCE [LARGE SCALE GENOMIC DNA]</scope>
    <source>
        <strain evidence="7 8">DSM 28560</strain>
    </source>
</reference>
<keyword evidence="8" id="KW-1185">Reference proteome</keyword>
<dbReference type="InterPro" id="IPR013154">
    <property type="entry name" value="ADH-like_N"/>
</dbReference>
<dbReference type="Gene3D" id="3.40.50.720">
    <property type="entry name" value="NAD(P)-binding Rossmann-like Domain"/>
    <property type="match status" value="1"/>
</dbReference>
<keyword evidence="3" id="KW-0560">Oxidoreductase</keyword>
<evidence type="ECO:0000256" key="2">
    <source>
        <dbReference type="ARBA" id="ARBA00022833"/>
    </source>
</evidence>
<dbReference type="AlphaFoldDB" id="A0A4R4FEE4"/>
<sequence length="348" mass="38396">MTEKYMRGVAAVGGGGVELVRDVPVPEIGPYEALVRMKSCGFCNGTDFHIIRGEMSVEVDTFPTLLGHEGIGDIVELGSKVRNYKIGDRFMNPMIKLMPGTRYGCTWGAMCDYGIVQDQKAMVDDGEDLSLLNPRQLECVQIPSDFDVIDGGCLITLNECFSAARNFDVEDKDVLVYGAGPMGLATMKYMRHLGARTIVAIDGVEERLALARSLSGADETINYTEVDKKEVLKGRIFDRVIDIVGQTSILLEGSQLLKPYGIIGAMGVLRNTDAMVDVTKLKNNTRLQMLNFPYGQYDITAENIRLIEKGVIHPKDFYSHVMSVEDIQEAVRLVAEKEAVKVILDLAN</sequence>
<evidence type="ECO:0000259" key="6">
    <source>
        <dbReference type="Pfam" id="PF08240"/>
    </source>
</evidence>
<evidence type="ECO:0008006" key="9">
    <source>
        <dbReference type="Google" id="ProtNLM"/>
    </source>
</evidence>
<dbReference type="InterPro" id="IPR002328">
    <property type="entry name" value="ADH_Zn_CS"/>
</dbReference>
<name>A0A4R4FEE4_9FIRM</name>